<evidence type="ECO:0000256" key="1">
    <source>
        <dbReference type="ARBA" id="ARBA00007198"/>
    </source>
</evidence>
<comment type="caution">
    <text evidence="3">The sequence shown here is derived from an EMBL/GenBank/DDBJ whole genome shotgun (WGS) entry which is preliminary data.</text>
</comment>
<name>A0A934S200_9BACT</name>
<dbReference type="Pfam" id="PF03960">
    <property type="entry name" value="ArsC"/>
    <property type="match status" value="1"/>
</dbReference>
<dbReference type="Gene3D" id="3.40.30.10">
    <property type="entry name" value="Glutaredoxin"/>
    <property type="match status" value="1"/>
</dbReference>
<dbReference type="InterPro" id="IPR036249">
    <property type="entry name" value="Thioredoxin-like_sf"/>
</dbReference>
<gene>
    <name evidence="3" type="ORF">JIN85_04905</name>
</gene>
<dbReference type="PANTHER" id="PTHR30041:SF8">
    <property type="entry name" value="PROTEIN YFFB"/>
    <property type="match status" value="1"/>
</dbReference>
<dbReference type="NCBIfam" id="TIGR01617">
    <property type="entry name" value="arsC_related"/>
    <property type="match status" value="1"/>
</dbReference>
<accession>A0A934S200</accession>
<dbReference type="RefSeq" id="WP_200268177.1">
    <property type="nucleotide sequence ID" value="NZ_JAENIJ010000005.1"/>
</dbReference>
<reference evidence="3" key="1">
    <citation type="submission" date="2021-01" db="EMBL/GenBank/DDBJ databases">
        <title>Modified the classification status of verrucomicrobia.</title>
        <authorList>
            <person name="Feng X."/>
        </authorList>
    </citation>
    <scope>NUCLEOTIDE SEQUENCE</scope>
    <source>
        <strain evidence="3">KCTC 22041</strain>
    </source>
</reference>
<dbReference type="EMBL" id="JAENIJ010000005">
    <property type="protein sequence ID" value="MBK1881740.1"/>
    <property type="molecule type" value="Genomic_DNA"/>
</dbReference>
<evidence type="ECO:0000313" key="4">
    <source>
        <dbReference type="Proteomes" id="UP000603141"/>
    </source>
</evidence>
<evidence type="ECO:0000256" key="2">
    <source>
        <dbReference type="PROSITE-ProRule" id="PRU01282"/>
    </source>
</evidence>
<dbReference type="PROSITE" id="PS51353">
    <property type="entry name" value="ARSC"/>
    <property type="match status" value="1"/>
</dbReference>
<proteinExistence type="inferred from homology"/>
<dbReference type="Proteomes" id="UP000603141">
    <property type="component" value="Unassembled WGS sequence"/>
</dbReference>
<dbReference type="InterPro" id="IPR006504">
    <property type="entry name" value="Tscrpt_reg_Spx/MgsR"/>
</dbReference>
<dbReference type="PANTHER" id="PTHR30041">
    <property type="entry name" value="ARSENATE REDUCTASE"/>
    <property type="match status" value="1"/>
</dbReference>
<comment type="similarity">
    <text evidence="1 2">Belongs to the ArsC family.</text>
</comment>
<dbReference type="InterPro" id="IPR006660">
    <property type="entry name" value="Arsenate_reductase-like"/>
</dbReference>
<dbReference type="AlphaFoldDB" id="A0A934S200"/>
<dbReference type="SUPFAM" id="SSF52833">
    <property type="entry name" value="Thioredoxin-like"/>
    <property type="match status" value="1"/>
</dbReference>
<keyword evidence="4" id="KW-1185">Reference proteome</keyword>
<evidence type="ECO:0000313" key="3">
    <source>
        <dbReference type="EMBL" id="MBK1881740.1"/>
    </source>
</evidence>
<protein>
    <submittedName>
        <fullName evidence="3">Arsenate reductase family protein</fullName>
    </submittedName>
</protein>
<organism evidence="3 4">
    <name type="scientific">Luteolibacter pohnpeiensis</name>
    <dbReference type="NCBI Taxonomy" id="454153"/>
    <lineage>
        <taxon>Bacteria</taxon>
        <taxon>Pseudomonadati</taxon>
        <taxon>Verrucomicrobiota</taxon>
        <taxon>Verrucomicrobiia</taxon>
        <taxon>Verrucomicrobiales</taxon>
        <taxon>Verrucomicrobiaceae</taxon>
        <taxon>Luteolibacter</taxon>
    </lineage>
</organism>
<sequence>MPVLYAYKNCDTCRKASKWLQQHDISHETKAIRDTPPTLEELKIALKSQNGDLRKLFNTSGVDYRQLGMKDKLPGLSEDEALTLLSQNGNLVKRPLLLADDFVLIGFNESAWTTAFA</sequence>
<dbReference type="CDD" id="cd03036">
    <property type="entry name" value="ArsC_like"/>
    <property type="match status" value="1"/>
</dbReference>